<keyword evidence="2" id="KW-1003">Cell membrane</keyword>
<name>A0A7D5TIF6_9EURY</name>
<keyword evidence="4 6" id="KW-1133">Transmembrane helix</keyword>
<dbReference type="KEGG" id="hpel:HZS54_20460"/>
<organism evidence="8 9">
    <name type="scientific">Halosimplex pelagicum</name>
    <dbReference type="NCBI Taxonomy" id="869886"/>
    <lineage>
        <taxon>Archaea</taxon>
        <taxon>Methanobacteriati</taxon>
        <taxon>Methanobacteriota</taxon>
        <taxon>Stenosarchaea group</taxon>
        <taxon>Halobacteria</taxon>
        <taxon>Halobacteriales</taxon>
        <taxon>Haloarculaceae</taxon>
        <taxon>Halosimplex</taxon>
    </lineage>
</organism>
<feature type="transmembrane region" description="Helical" evidence="6">
    <location>
        <begin position="16"/>
        <end position="38"/>
    </location>
</feature>
<dbReference type="Proteomes" id="UP000509346">
    <property type="component" value="Chromosome"/>
</dbReference>
<evidence type="ECO:0000256" key="6">
    <source>
        <dbReference type="SAM" id="Phobius"/>
    </source>
</evidence>
<feature type="domain" description="Cardiolipin synthase N-terminal" evidence="7">
    <location>
        <begin position="31"/>
        <end position="72"/>
    </location>
</feature>
<dbReference type="RefSeq" id="WP_179918903.1">
    <property type="nucleotide sequence ID" value="NZ_CP058909.1"/>
</dbReference>
<gene>
    <name evidence="8" type="ORF">HZS54_20460</name>
</gene>
<evidence type="ECO:0000313" key="9">
    <source>
        <dbReference type="Proteomes" id="UP000509346"/>
    </source>
</evidence>
<feature type="transmembrane region" description="Helical" evidence="6">
    <location>
        <begin position="50"/>
        <end position="70"/>
    </location>
</feature>
<protein>
    <submittedName>
        <fullName evidence="8">PLDc N-terminal domain-containing protein</fullName>
    </submittedName>
</protein>
<evidence type="ECO:0000313" key="8">
    <source>
        <dbReference type="EMBL" id="QLH83856.1"/>
    </source>
</evidence>
<reference evidence="8 9" key="1">
    <citation type="submission" date="2020-07" db="EMBL/GenBank/DDBJ databases">
        <title>Halosimplex litoreum sp. nov. and Halosimplex rubrum sp. nov., isolated from different salt environments.</title>
        <authorList>
            <person name="Cui H."/>
        </authorList>
    </citation>
    <scope>NUCLEOTIDE SEQUENCE [LARGE SCALE GENOMIC DNA]</scope>
    <source>
        <strain evidence="8 9">R2</strain>
    </source>
</reference>
<sequence>MPSTIPTAIPLQTGEAAFVLLFGLLFFVVGIALIFWTYSDAQKNSSHPAFLWAIVVFLAPLLGLVLYFLIGRNRKY</sequence>
<keyword evidence="5 6" id="KW-0472">Membrane</keyword>
<dbReference type="Pfam" id="PF13396">
    <property type="entry name" value="PLDc_N"/>
    <property type="match status" value="1"/>
</dbReference>
<dbReference type="GeneID" id="56085015"/>
<evidence type="ECO:0000256" key="2">
    <source>
        <dbReference type="ARBA" id="ARBA00022475"/>
    </source>
</evidence>
<evidence type="ECO:0000256" key="4">
    <source>
        <dbReference type="ARBA" id="ARBA00022989"/>
    </source>
</evidence>
<evidence type="ECO:0000256" key="3">
    <source>
        <dbReference type="ARBA" id="ARBA00022692"/>
    </source>
</evidence>
<evidence type="ECO:0000259" key="7">
    <source>
        <dbReference type="Pfam" id="PF13396"/>
    </source>
</evidence>
<evidence type="ECO:0000256" key="1">
    <source>
        <dbReference type="ARBA" id="ARBA00004651"/>
    </source>
</evidence>
<dbReference type="AlphaFoldDB" id="A0A7D5TIF6"/>
<dbReference type="OrthoDB" id="236888at2157"/>
<dbReference type="EMBL" id="CP058909">
    <property type="protein sequence ID" value="QLH83856.1"/>
    <property type="molecule type" value="Genomic_DNA"/>
</dbReference>
<comment type="subcellular location">
    <subcellularLocation>
        <location evidence="1">Cell membrane</location>
        <topology evidence="1">Multi-pass membrane protein</topology>
    </subcellularLocation>
</comment>
<dbReference type="GO" id="GO:0005886">
    <property type="term" value="C:plasma membrane"/>
    <property type="evidence" value="ECO:0007669"/>
    <property type="project" value="UniProtKB-SubCell"/>
</dbReference>
<proteinExistence type="predicted"/>
<keyword evidence="3 6" id="KW-0812">Transmembrane</keyword>
<dbReference type="InterPro" id="IPR027379">
    <property type="entry name" value="CLS_N"/>
</dbReference>
<accession>A0A7D5TIF6</accession>
<evidence type="ECO:0000256" key="5">
    <source>
        <dbReference type="ARBA" id="ARBA00023136"/>
    </source>
</evidence>
<keyword evidence="9" id="KW-1185">Reference proteome</keyword>